<evidence type="ECO:0000256" key="1">
    <source>
        <dbReference type="SAM" id="MobiDB-lite"/>
    </source>
</evidence>
<gene>
    <name evidence="3" type="ORF">RFI_07968</name>
</gene>
<protein>
    <recommendedName>
        <fullName evidence="5">RanBP2-type domain-containing protein</fullName>
    </recommendedName>
</protein>
<feature type="transmembrane region" description="Helical" evidence="2">
    <location>
        <begin position="151"/>
        <end position="166"/>
    </location>
</feature>
<dbReference type="AlphaFoldDB" id="X6NT76"/>
<reference evidence="3 4" key="1">
    <citation type="journal article" date="2013" name="Curr. Biol.">
        <title>The Genome of the Foraminiferan Reticulomyxa filosa.</title>
        <authorList>
            <person name="Glockner G."/>
            <person name="Hulsmann N."/>
            <person name="Schleicher M."/>
            <person name="Noegel A.A."/>
            <person name="Eichinger L."/>
            <person name="Gallinger C."/>
            <person name="Pawlowski J."/>
            <person name="Sierra R."/>
            <person name="Euteneuer U."/>
            <person name="Pillet L."/>
            <person name="Moustafa A."/>
            <person name="Platzer M."/>
            <person name="Groth M."/>
            <person name="Szafranski K."/>
            <person name="Schliwa M."/>
        </authorList>
    </citation>
    <scope>NUCLEOTIDE SEQUENCE [LARGE SCALE GENOMIC DNA]</scope>
</reference>
<feature type="compositionally biased region" description="Acidic residues" evidence="1">
    <location>
        <begin position="28"/>
        <end position="38"/>
    </location>
</feature>
<name>X6NT76_RETFI</name>
<evidence type="ECO:0008006" key="5">
    <source>
        <dbReference type="Google" id="ProtNLM"/>
    </source>
</evidence>
<comment type="caution">
    <text evidence="3">The sequence shown here is derived from an EMBL/GenBank/DDBJ whole genome shotgun (WGS) entry which is preliminary data.</text>
</comment>
<feature type="region of interest" description="Disordered" evidence="1">
    <location>
        <begin position="1"/>
        <end position="40"/>
    </location>
</feature>
<feature type="compositionally biased region" description="Basic and acidic residues" evidence="1">
    <location>
        <begin position="70"/>
        <end position="86"/>
    </location>
</feature>
<organism evidence="3 4">
    <name type="scientific">Reticulomyxa filosa</name>
    <dbReference type="NCBI Taxonomy" id="46433"/>
    <lineage>
        <taxon>Eukaryota</taxon>
        <taxon>Sar</taxon>
        <taxon>Rhizaria</taxon>
        <taxon>Retaria</taxon>
        <taxon>Foraminifera</taxon>
        <taxon>Monothalamids</taxon>
        <taxon>Reticulomyxidae</taxon>
        <taxon>Reticulomyxa</taxon>
    </lineage>
</organism>
<evidence type="ECO:0000313" key="3">
    <source>
        <dbReference type="EMBL" id="ETO29158.1"/>
    </source>
</evidence>
<proteinExistence type="predicted"/>
<sequence length="174" mass="19563">MKRIEREEDEKAEILDTARTLGEKEAEQSDDDNSDDSLEELREVIAIGKNTKPQSSHAITKVSVTAIAKEEEEKKQQQEPEEKKAIENSVMKKGSKATQASPVMGSNKMWRCEICTFAENPYAMPVCVVCGALPARARPSADDVAEAKPQAIYHTFVCIFFILFIFKKRKKIII</sequence>
<dbReference type="EMBL" id="ASPP01006216">
    <property type="protein sequence ID" value="ETO29158.1"/>
    <property type="molecule type" value="Genomic_DNA"/>
</dbReference>
<evidence type="ECO:0000313" key="4">
    <source>
        <dbReference type="Proteomes" id="UP000023152"/>
    </source>
</evidence>
<keyword evidence="2" id="KW-1133">Transmembrane helix</keyword>
<keyword evidence="2" id="KW-0472">Membrane</keyword>
<evidence type="ECO:0000256" key="2">
    <source>
        <dbReference type="SAM" id="Phobius"/>
    </source>
</evidence>
<accession>X6NT76</accession>
<feature type="compositionally biased region" description="Basic and acidic residues" evidence="1">
    <location>
        <begin position="12"/>
        <end position="27"/>
    </location>
</feature>
<feature type="region of interest" description="Disordered" evidence="1">
    <location>
        <begin position="70"/>
        <end position="100"/>
    </location>
</feature>
<keyword evidence="2" id="KW-0812">Transmembrane</keyword>
<dbReference type="Proteomes" id="UP000023152">
    <property type="component" value="Unassembled WGS sequence"/>
</dbReference>
<keyword evidence="4" id="KW-1185">Reference proteome</keyword>